<organism evidence="1 2">
    <name type="scientific">Dipteronia dyeriana</name>
    <dbReference type="NCBI Taxonomy" id="168575"/>
    <lineage>
        <taxon>Eukaryota</taxon>
        <taxon>Viridiplantae</taxon>
        <taxon>Streptophyta</taxon>
        <taxon>Embryophyta</taxon>
        <taxon>Tracheophyta</taxon>
        <taxon>Spermatophyta</taxon>
        <taxon>Magnoliopsida</taxon>
        <taxon>eudicotyledons</taxon>
        <taxon>Gunneridae</taxon>
        <taxon>Pentapetalae</taxon>
        <taxon>rosids</taxon>
        <taxon>malvids</taxon>
        <taxon>Sapindales</taxon>
        <taxon>Sapindaceae</taxon>
        <taxon>Hippocastanoideae</taxon>
        <taxon>Acereae</taxon>
        <taxon>Dipteronia</taxon>
    </lineage>
</organism>
<sequence length="122" mass="13540">MDLASDLYQTRVNGSYTRFAVRSGSMDPNLTCHAHAPARLCLGCSGLRFSDDIVFHRQATDPCKADLFSGFVDPRLFTDQTIRVKWSECRPSLFGWVAAVLVVVGSRTVGGMKVIVSLWIRD</sequence>
<evidence type="ECO:0000313" key="1">
    <source>
        <dbReference type="EMBL" id="KAK2634595.1"/>
    </source>
</evidence>
<proteinExistence type="predicted"/>
<comment type="caution">
    <text evidence="1">The sequence shown here is derived from an EMBL/GenBank/DDBJ whole genome shotgun (WGS) entry which is preliminary data.</text>
</comment>
<name>A0AAD9TEB7_9ROSI</name>
<dbReference type="AlphaFoldDB" id="A0AAD9TEB7"/>
<keyword evidence="2" id="KW-1185">Reference proteome</keyword>
<evidence type="ECO:0000313" key="2">
    <source>
        <dbReference type="Proteomes" id="UP001280121"/>
    </source>
</evidence>
<accession>A0AAD9TEB7</accession>
<dbReference type="EMBL" id="JANJYI010000009">
    <property type="protein sequence ID" value="KAK2634595.1"/>
    <property type="molecule type" value="Genomic_DNA"/>
</dbReference>
<gene>
    <name evidence="1" type="ORF">Ddye_029387</name>
</gene>
<dbReference type="Proteomes" id="UP001280121">
    <property type="component" value="Unassembled WGS sequence"/>
</dbReference>
<protein>
    <submittedName>
        <fullName evidence="1">Uncharacterized protein</fullName>
    </submittedName>
</protein>
<reference evidence="1" key="1">
    <citation type="journal article" date="2023" name="Plant J.">
        <title>Genome sequences and population genomics provide insights into the demographic history, inbreeding, and mutation load of two 'living fossil' tree species of Dipteronia.</title>
        <authorList>
            <person name="Feng Y."/>
            <person name="Comes H.P."/>
            <person name="Chen J."/>
            <person name="Zhu S."/>
            <person name="Lu R."/>
            <person name="Zhang X."/>
            <person name="Li P."/>
            <person name="Qiu J."/>
            <person name="Olsen K.M."/>
            <person name="Qiu Y."/>
        </authorList>
    </citation>
    <scope>NUCLEOTIDE SEQUENCE</scope>
    <source>
        <strain evidence="1">KIB01</strain>
    </source>
</reference>